<feature type="region of interest" description="Disordered" evidence="5">
    <location>
        <begin position="178"/>
        <end position="198"/>
    </location>
</feature>
<keyword evidence="9" id="KW-1185">Reference proteome</keyword>
<dbReference type="EMBL" id="CP015079">
    <property type="protein sequence ID" value="ANH38076.1"/>
    <property type="molecule type" value="Genomic_DNA"/>
</dbReference>
<dbReference type="Gene3D" id="1.20.140.160">
    <property type="match status" value="1"/>
</dbReference>
<dbReference type="Pfam" id="PF04542">
    <property type="entry name" value="Sigma70_r2"/>
    <property type="match status" value="1"/>
</dbReference>
<dbReference type="PANTHER" id="PTHR30385">
    <property type="entry name" value="SIGMA FACTOR F FLAGELLAR"/>
    <property type="match status" value="1"/>
</dbReference>
<evidence type="ECO:0000259" key="7">
    <source>
        <dbReference type="Pfam" id="PF04545"/>
    </source>
</evidence>
<keyword evidence="1" id="KW-0805">Transcription regulation</keyword>
<dbReference type="GO" id="GO:0006352">
    <property type="term" value="P:DNA-templated transcription initiation"/>
    <property type="evidence" value="ECO:0007669"/>
    <property type="project" value="InterPro"/>
</dbReference>
<organism evidence="8 9">
    <name type="scientific">Nocardioides dokdonensis FR1436</name>
    <dbReference type="NCBI Taxonomy" id="1300347"/>
    <lineage>
        <taxon>Bacteria</taxon>
        <taxon>Bacillati</taxon>
        <taxon>Actinomycetota</taxon>
        <taxon>Actinomycetes</taxon>
        <taxon>Propionibacteriales</taxon>
        <taxon>Nocardioidaceae</taxon>
        <taxon>Nocardioides</taxon>
    </lineage>
</organism>
<proteinExistence type="predicted"/>
<dbReference type="InterPro" id="IPR013325">
    <property type="entry name" value="RNA_pol_sigma_r2"/>
</dbReference>
<evidence type="ECO:0000313" key="8">
    <source>
        <dbReference type="EMBL" id="ANH38076.1"/>
    </source>
</evidence>
<dbReference type="InterPro" id="IPR013324">
    <property type="entry name" value="RNA_pol_sigma_r3/r4-like"/>
</dbReference>
<dbReference type="InterPro" id="IPR007630">
    <property type="entry name" value="RNA_pol_sigma70_r4"/>
</dbReference>
<dbReference type="PATRIC" id="fig|1300347.3.peg.1644"/>
<dbReference type="KEGG" id="ndk:I601_1644"/>
<feature type="domain" description="RNA polymerase sigma-70 region 4" evidence="7">
    <location>
        <begin position="211"/>
        <end position="259"/>
    </location>
</feature>
<dbReference type="AlphaFoldDB" id="A0A1A9GJ20"/>
<evidence type="ECO:0000256" key="2">
    <source>
        <dbReference type="ARBA" id="ARBA00023082"/>
    </source>
</evidence>
<sequence>MTTTTLEERRGSFRTSDAERSAATTALLARAHASDDAALRRECLDEVVRLNMRVAEALARRFARRSVPLEDLTQIAYLALVRAVRGFDPSHDRDLLAYAVPTIEGDIRRHFRDHGWTIRPPRDVQRAHTRLVRTGASLDRYDSPMLEHLATQVEESVEVVREALTARSCFSLLSLDQPASTADGDGPTTDVVDDGDRTQEQSEARLLLRPLMAALGRREQQILQWRFVDELSQREIAERLGLSQVQVSRLLQRVLTRMRGALDEAC</sequence>
<evidence type="ECO:0000256" key="5">
    <source>
        <dbReference type="SAM" id="MobiDB-lite"/>
    </source>
</evidence>
<dbReference type="InterPro" id="IPR014284">
    <property type="entry name" value="RNA_pol_sigma-70_dom"/>
</dbReference>
<dbReference type="CDD" id="cd06171">
    <property type="entry name" value="Sigma70_r4"/>
    <property type="match status" value="1"/>
</dbReference>
<keyword evidence="4" id="KW-0804">Transcription</keyword>
<dbReference type="Proteomes" id="UP000077868">
    <property type="component" value="Chromosome"/>
</dbReference>
<dbReference type="NCBIfam" id="TIGR02937">
    <property type="entry name" value="sigma70-ECF"/>
    <property type="match status" value="1"/>
</dbReference>
<reference evidence="8 9" key="1">
    <citation type="submission" date="2016-03" db="EMBL/GenBank/DDBJ databases">
        <title>Complete genome sequence of a soil Actinobacterium, Nocardioides dokdonensis FR1436.</title>
        <authorList>
            <person name="Kwon S.-K."/>
            <person name="Kim K."/>
            <person name="Kim J.F."/>
        </authorList>
    </citation>
    <scope>NUCLEOTIDE SEQUENCE [LARGE SCALE GENOMIC DNA]</scope>
    <source>
        <strain evidence="8 9">FR1436</strain>
    </source>
</reference>
<dbReference type="STRING" id="1300347.I601_1644"/>
<dbReference type="InterPro" id="IPR007627">
    <property type="entry name" value="RNA_pol_sigma70_r2"/>
</dbReference>
<keyword evidence="3" id="KW-0238">DNA-binding</keyword>
<evidence type="ECO:0000259" key="6">
    <source>
        <dbReference type="Pfam" id="PF04542"/>
    </source>
</evidence>
<protein>
    <submittedName>
        <fullName evidence="8">RNA polymerase sigma factor SigF</fullName>
    </submittedName>
</protein>
<dbReference type="PANTHER" id="PTHR30385:SF4">
    <property type="entry name" value="RNA POLYMERASE SIGMA-E FACTOR"/>
    <property type="match status" value="1"/>
</dbReference>
<name>A0A1A9GJ20_9ACTN</name>
<gene>
    <name evidence="8" type="primary">sigF_1</name>
    <name evidence="8" type="ORF">I601_1644</name>
</gene>
<feature type="domain" description="RNA polymerase sigma-70 region 2" evidence="6">
    <location>
        <begin position="48"/>
        <end position="117"/>
    </location>
</feature>
<evidence type="ECO:0000313" key="9">
    <source>
        <dbReference type="Proteomes" id="UP000077868"/>
    </source>
</evidence>
<dbReference type="OrthoDB" id="9804285at2"/>
<evidence type="ECO:0000256" key="4">
    <source>
        <dbReference type="ARBA" id="ARBA00023163"/>
    </source>
</evidence>
<dbReference type="SUPFAM" id="SSF88946">
    <property type="entry name" value="Sigma2 domain of RNA polymerase sigma factors"/>
    <property type="match status" value="1"/>
</dbReference>
<dbReference type="GO" id="GO:0003677">
    <property type="term" value="F:DNA binding"/>
    <property type="evidence" value="ECO:0007669"/>
    <property type="project" value="UniProtKB-KW"/>
</dbReference>
<keyword evidence="2" id="KW-0731">Sigma factor</keyword>
<evidence type="ECO:0000256" key="1">
    <source>
        <dbReference type="ARBA" id="ARBA00023015"/>
    </source>
</evidence>
<dbReference type="GO" id="GO:0016987">
    <property type="term" value="F:sigma factor activity"/>
    <property type="evidence" value="ECO:0007669"/>
    <property type="project" value="UniProtKB-KW"/>
</dbReference>
<dbReference type="RefSeq" id="WP_068108078.1">
    <property type="nucleotide sequence ID" value="NZ_CP015079.1"/>
</dbReference>
<accession>A0A1A9GJ20</accession>
<evidence type="ECO:0000256" key="3">
    <source>
        <dbReference type="ARBA" id="ARBA00023125"/>
    </source>
</evidence>
<dbReference type="Gene3D" id="1.20.120.1810">
    <property type="match status" value="1"/>
</dbReference>
<dbReference type="Pfam" id="PF04545">
    <property type="entry name" value="Sigma70_r4"/>
    <property type="match status" value="1"/>
</dbReference>
<dbReference type="SUPFAM" id="SSF88659">
    <property type="entry name" value="Sigma3 and sigma4 domains of RNA polymerase sigma factors"/>
    <property type="match status" value="1"/>
</dbReference>